<dbReference type="Proteomes" id="UP001190700">
    <property type="component" value="Unassembled WGS sequence"/>
</dbReference>
<keyword evidence="1" id="KW-0472">Membrane</keyword>
<evidence type="ECO:0000313" key="2">
    <source>
        <dbReference type="EMBL" id="KAK3235262.1"/>
    </source>
</evidence>
<evidence type="ECO:0000313" key="3">
    <source>
        <dbReference type="Proteomes" id="UP001190700"/>
    </source>
</evidence>
<name>A0AAE0BF16_9CHLO</name>
<protein>
    <submittedName>
        <fullName evidence="2">Uncharacterized protein</fullName>
    </submittedName>
</protein>
<organism evidence="2 3">
    <name type="scientific">Cymbomonas tetramitiformis</name>
    <dbReference type="NCBI Taxonomy" id="36881"/>
    <lineage>
        <taxon>Eukaryota</taxon>
        <taxon>Viridiplantae</taxon>
        <taxon>Chlorophyta</taxon>
        <taxon>Pyramimonadophyceae</taxon>
        <taxon>Pyramimonadales</taxon>
        <taxon>Pyramimonadaceae</taxon>
        <taxon>Cymbomonas</taxon>
    </lineage>
</organism>
<keyword evidence="3" id="KW-1185">Reference proteome</keyword>
<dbReference type="EMBL" id="LGRX02035336">
    <property type="protein sequence ID" value="KAK3235262.1"/>
    <property type="molecule type" value="Genomic_DNA"/>
</dbReference>
<proteinExistence type="predicted"/>
<comment type="caution">
    <text evidence="2">The sequence shown here is derived from an EMBL/GenBank/DDBJ whole genome shotgun (WGS) entry which is preliminary data.</text>
</comment>
<reference evidence="2 3" key="1">
    <citation type="journal article" date="2015" name="Genome Biol. Evol.">
        <title>Comparative Genomics of a Bacterivorous Green Alga Reveals Evolutionary Causalities and Consequences of Phago-Mixotrophic Mode of Nutrition.</title>
        <authorList>
            <person name="Burns J.A."/>
            <person name="Paasch A."/>
            <person name="Narechania A."/>
            <person name="Kim E."/>
        </authorList>
    </citation>
    <scope>NUCLEOTIDE SEQUENCE [LARGE SCALE GENOMIC DNA]</scope>
    <source>
        <strain evidence="2 3">PLY_AMNH</strain>
    </source>
</reference>
<keyword evidence="1" id="KW-0812">Transmembrane</keyword>
<keyword evidence="1" id="KW-1133">Transmembrane helix</keyword>
<dbReference type="AlphaFoldDB" id="A0AAE0BF16"/>
<evidence type="ECO:0000256" key="1">
    <source>
        <dbReference type="SAM" id="Phobius"/>
    </source>
</evidence>
<gene>
    <name evidence="2" type="ORF">CYMTET_54527</name>
</gene>
<feature type="transmembrane region" description="Helical" evidence="1">
    <location>
        <begin position="24"/>
        <end position="42"/>
    </location>
</feature>
<accession>A0AAE0BF16</accession>
<sequence length="135" mass="15269">MLNLRLPSHSLLSGSSGAVPESLGTAYLTFFTAVGFHWLVILKIPPSCNLTNPDLRCKRQMTCHGTSDGLDALGVKYTSELYVYFQPPEAELREDCCYGHRMKFVEKPKRLKRDNNPLCYQDAERSDVEHIQTCS</sequence>